<dbReference type="GO" id="GO:0008775">
    <property type="term" value="F:acetate CoA-transferase activity"/>
    <property type="evidence" value="ECO:0007669"/>
    <property type="project" value="InterPro"/>
</dbReference>
<dbReference type="InterPro" id="IPR037171">
    <property type="entry name" value="NagB/RpiA_transferase-like"/>
</dbReference>
<dbReference type="GO" id="GO:0016787">
    <property type="term" value="F:hydrolase activity"/>
    <property type="evidence" value="ECO:0007669"/>
    <property type="project" value="UniProtKB-KW"/>
</dbReference>
<dbReference type="Gene3D" id="3.40.1080.10">
    <property type="entry name" value="Glutaconate Coenzyme A-transferase"/>
    <property type="match status" value="1"/>
</dbReference>
<keyword evidence="2" id="KW-0378">Hydrolase</keyword>
<dbReference type="Pfam" id="PF13336">
    <property type="entry name" value="AcetylCoA_hyd_C"/>
    <property type="match status" value="1"/>
</dbReference>
<name>A0A918UCI9_9SPHN</name>
<reference evidence="2" key="1">
    <citation type="journal article" date="2014" name="Int. J. Syst. Evol. Microbiol.">
        <title>Complete genome sequence of Corynebacterium casei LMG S-19264T (=DSM 44701T), isolated from a smear-ripened cheese.</title>
        <authorList>
            <consortium name="US DOE Joint Genome Institute (JGI-PGF)"/>
            <person name="Walter F."/>
            <person name="Albersmeier A."/>
            <person name="Kalinowski J."/>
            <person name="Ruckert C."/>
        </authorList>
    </citation>
    <scope>NUCLEOTIDE SEQUENCE</scope>
    <source>
        <strain evidence="2">KCTC 32255</strain>
    </source>
</reference>
<dbReference type="PANTHER" id="PTHR21432">
    <property type="entry name" value="ACETYL-COA HYDROLASE-RELATED"/>
    <property type="match status" value="1"/>
</dbReference>
<dbReference type="AlphaFoldDB" id="A0A918UCI9"/>
<sequence length="414" mass="43069">MAPRALKVDELASVLPPGGLTLVSASPAESDLLVEMVAQAGDALGDMTFSGIFVPGLNKPTYSGGSQTRVLSFFQTPQLRAEAHRVDFVPVHYAAGQALYRSLKPRAVLAMVSPPDENGMCSFGAETAWIPDNWRNAAVRVAHINPAMPRTAGDPGIPFAELTGYIEGEQPLKGMPDGAADPVSEAIARHAAAFIEDGATIQTGLGKVPDCILDMVQDRRNLRIHTGLIGDGALRLVRSGAMATGKSALVGVAIGSPALYAGLDDPHFDFRPISVTHDPRVSGAAEQLITVNGALEVDLFGQTYAEVGPKGAMSGPGGASDFTTAARLSPRGIRMICLPADAGKGAITRIIDPRDAKGPVSLGRLDTDIVVTEHGAADLRGKGHNARAEALIAIAAPAFRDALAAAWSRIADGL</sequence>
<dbReference type="Gene3D" id="3.40.1080.20">
    <property type="entry name" value="Acetyl-CoA hydrolase/transferase C-terminal domain"/>
    <property type="match status" value="1"/>
</dbReference>
<dbReference type="RefSeq" id="WP_189619093.1">
    <property type="nucleotide sequence ID" value="NZ_BMZA01000001.1"/>
</dbReference>
<evidence type="ECO:0000313" key="3">
    <source>
        <dbReference type="Proteomes" id="UP000648075"/>
    </source>
</evidence>
<dbReference type="InterPro" id="IPR026888">
    <property type="entry name" value="AcetylCoA_hyd_C"/>
</dbReference>
<evidence type="ECO:0000313" key="2">
    <source>
        <dbReference type="EMBL" id="GGY89922.1"/>
    </source>
</evidence>
<accession>A0A918UCI9</accession>
<organism evidence="2 3">
    <name type="scientific">Novosphingobium colocasiae</name>
    <dbReference type="NCBI Taxonomy" id="1256513"/>
    <lineage>
        <taxon>Bacteria</taxon>
        <taxon>Pseudomonadati</taxon>
        <taxon>Pseudomonadota</taxon>
        <taxon>Alphaproteobacteria</taxon>
        <taxon>Sphingomonadales</taxon>
        <taxon>Sphingomonadaceae</taxon>
        <taxon>Novosphingobium</taxon>
    </lineage>
</organism>
<reference evidence="2" key="2">
    <citation type="submission" date="2020-09" db="EMBL/GenBank/DDBJ databases">
        <authorList>
            <person name="Sun Q."/>
            <person name="Kim S."/>
        </authorList>
    </citation>
    <scope>NUCLEOTIDE SEQUENCE</scope>
    <source>
        <strain evidence="2">KCTC 32255</strain>
    </source>
</reference>
<gene>
    <name evidence="2" type="ORF">GCM10011614_00520</name>
</gene>
<dbReference type="Gene3D" id="3.30.750.70">
    <property type="entry name" value="4-hydroxybutyrate coenzyme like domains"/>
    <property type="match status" value="1"/>
</dbReference>
<dbReference type="GO" id="GO:0006083">
    <property type="term" value="P:acetate metabolic process"/>
    <property type="evidence" value="ECO:0007669"/>
    <property type="project" value="InterPro"/>
</dbReference>
<keyword evidence="3" id="KW-1185">Reference proteome</keyword>
<dbReference type="SUPFAM" id="SSF100950">
    <property type="entry name" value="NagB/RpiA/CoA transferase-like"/>
    <property type="match status" value="2"/>
</dbReference>
<dbReference type="EMBL" id="BMZA01000001">
    <property type="protein sequence ID" value="GGY89922.1"/>
    <property type="molecule type" value="Genomic_DNA"/>
</dbReference>
<protein>
    <submittedName>
        <fullName evidence="2">Acetyl-CoA hydrolase</fullName>
    </submittedName>
</protein>
<dbReference type="InterPro" id="IPR046433">
    <property type="entry name" value="ActCoA_hydro"/>
</dbReference>
<dbReference type="PANTHER" id="PTHR21432:SF20">
    <property type="entry name" value="ACETYL-COA HYDROLASE"/>
    <property type="match status" value="1"/>
</dbReference>
<evidence type="ECO:0000259" key="1">
    <source>
        <dbReference type="Pfam" id="PF13336"/>
    </source>
</evidence>
<proteinExistence type="predicted"/>
<dbReference type="InterPro" id="IPR038460">
    <property type="entry name" value="AcetylCoA_hyd_C_sf"/>
</dbReference>
<dbReference type="Proteomes" id="UP000648075">
    <property type="component" value="Unassembled WGS sequence"/>
</dbReference>
<feature type="domain" description="Acetyl-CoA hydrolase/transferase C-terminal" evidence="1">
    <location>
        <begin position="255"/>
        <end position="405"/>
    </location>
</feature>
<comment type="caution">
    <text evidence="2">The sequence shown here is derived from an EMBL/GenBank/DDBJ whole genome shotgun (WGS) entry which is preliminary data.</text>
</comment>